<keyword evidence="1" id="KW-0805">Transcription regulation</keyword>
<evidence type="ECO:0000256" key="2">
    <source>
        <dbReference type="ARBA" id="ARBA00023125"/>
    </source>
</evidence>
<dbReference type="PANTHER" id="PTHR33154:SF38">
    <property type="entry name" value="HTH ARSR-TYPE DOMAIN-CONTAINING PROTEIN"/>
    <property type="match status" value="1"/>
</dbReference>
<evidence type="ECO:0000256" key="3">
    <source>
        <dbReference type="ARBA" id="ARBA00023163"/>
    </source>
</evidence>
<dbReference type="PANTHER" id="PTHR33154">
    <property type="entry name" value="TRANSCRIPTIONAL REGULATOR, ARSR FAMILY"/>
    <property type="match status" value="1"/>
</dbReference>
<dbReference type="InterPro" id="IPR001845">
    <property type="entry name" value="HTH_ArsR_DNA-bd_dom"/>
</dbReference>
<name>A0A9E7SP65_THEAG</name>
<feature type="domain" description="HTH arsR-type" evidence="4">
    <location>
        <begin position="11"/>
        <end position="84"/>
    </location>
</feature>
<protein>
    <submittedName>
        <fullName evidence="5">Winged helix-turn-helix domain-containing protein</fullName>
    </submittedName>
</protein>
<dbReference type="Pfam" id="PF01022">
    <property type="entry name" value="HTH_5"/>
    <property type="match status" value="1"/>
</dbReference>
<dbReference type="GO" id="GO:0003677">
    <property type="term" value="F:DNA binding"/>
    <property type="evidence" value="ECO:0007669"/>
    <property type="project" value="UniProtKB-KW"/>
</dbReference>
<dbReference type="GO" id="GO:0003700">
    <property type="term" value="F:DNA-binding transcription factor activity"/>
    <property type="evidence" value="ECO:0007669"/>
    <property type="project" value="InterPro"/>
</dbReference>
<reference evidence="5" key="2">
    <citation type="submission" date="2022-06" db="EMBL/GenBank/DDBJ databases">
        <authorList>
            <person name="Park Y.-J."/>
        </authorList>
    </citation>
    <scope>NUCLEOTIDE SEQUENCE</scope>
    <source>
        <strain evidence="5">TY</strain>
    </source>
</reference>
<reference evidence="5" key="1">
    <citation type="journal article" date="1998" name="Int. J. Syst. Bacteriol. 48 Pt">
        <title>Thermococcus guaymasensis sp. nov. and Thermococcus aggregans sp. nov., two novel thermophilic archaea isolated from the Guaymas Basin hydrothermal vent site.</title>
        <authorList>
            <person name="Canganella F."/>
            <person name="Jones W.J."/>
            <person name="Gambacorta A."/>
            <person name="Antranikian G."/>
        </authorList>
    </citation>
    <scope>NUCLEOTIDE SEQUENCE</scope>
    <source>
        <strain evidence="5">TY</strain>
    </source>
</reference>
<dbReference type="InterPro" id="IPR051081">
    <property type="entry name" value="HTH_MetalResp_TranReg"/>
</dbReference>
<dbReference type="InterPro" id="IPR036388">
    <property type="entry name" value="WH-like_DNA-bd_sf"/>
</dbReference>
<evidence type="ECO:0000256" key="1">
    <source>
        <dbReference type="ARBA" id="ARBA00023015"/>
    </source>
</evidence>
<dbReference type="SUPFAM" id="SSF46785">
    <property type="entry name" value="Winged helix' DNA-binding domain"/>
    <property type="match status" value="1"/>
</dbReference>
<keyword evidence="3" id="KW-0804">Transcription</keyword>
<keyword evidence="6" id="KW-1185">Reference proteome</keyword>
<dbReference type="AlphaFoldDB" id="A0A9E7SP65"/>
<gene>
    <name evidence="5" type="ORF">NF865_02625</name>
</gene>
<dbReference type="Proteomes" id="UP001055732">
    <property type="component" value="Chromosome"/>
</dbReference>
<dbReference type="SMART" id="SM00418">
    <property type="entry name" value="HTH_ARSR"/>
    <property type="match status" value="1"/>
</dbReference>
<keyword evidence="2" id="KW-0238">DNA-binding</keyword>
<accession>A0A9E7SP65</accession>
<proteinExistence type="predicted"/>
<dbReference type="EMBL" id="CP099582">
    <property type="protein sequence ID" value="USS41124.1"/>
    <property type="molecule type" value="Genomic_DNA"/>
</dbReference>
<dbReference type="Gene3D" id="1.10.10.10">
    <property type="entry name" value="Winged helix-like DNA-binding domain superfamily/Winged helix DNA-binding domain"/>
    <property type="match status" value="1"/>
</dbReference>
<evidence type="ECO:0000259" key="4">
    <source>
        <dbReference type="SMART" id="SM00418"/>
    </source>
</evidence>
<dbReference type="CDD" id="cd00090">
    <property type="entry name" value="HTH_ARSR"/>
    <property type="match status" value="1"/>
</dbReference>
<organism evidence="5 6">
    <name type="scientific">Thermococcus aggregans</name>
    <dbReference type="NCBI Taxonomy" id="110163"/>
    <lineage>
        <taxon>Archaea</taxon>
        <taxon>Methanobacteriati</taxon>
        <taxon>Methanobacteriota</taxon>
        <taxon>Thermococci</taxon>
        <taxon>Thermococcales</taxon>
        <taxon>Thermococcaceae</taxon>
        <taxon>Thermococcus</taxon>
    </lineage>
</organism>
<dbReference type="KEGG" id="tagg:NF865_02625"/>
<dbReference type="InterPro" id="IPR011991">
    <property type="entry name" value="ArsR-like_HTH"/>
</dbReference>
<dbReference type="InterPro" id="IPR036390">
    <property type="entry name" value="WH_DNA-bd_sf"/>
</dbReference>
<evidence type="ECO:0000313" key="6">
    <source>
        <dbReference type="Proteomes" id="UP001055732"/>
    </source>
</evidence>
<sequence>MKEVLIITDPEKIKLLGDRTRLDIVNLLRERAMSVSEISVVLKKNPSTIYRHINLLEKAGFVEKVGRDGNETLYRRSARIFLITPYQDRDVTTPTMRALRQQEAETMYKLFKDAGFNIEDKKAFIETIEKFLTTVERLSRDLIKRLAGLNLNPIEFIHLMNLLVLINSPKLQEEAKKLRELLGLKD</sequence>
<dbReference type="RefSeq" id="WP_253305065.1">
    <property type="nucleotide sequence ID" value="NZ_CP099582.1"/>
</dbReference>
<evidence type="ECO:0000313" key="5">
    <source>
        <dbReference type="EMBL" id="USS41124.1"/>
    </source>
</evidence>